<reference evidence="2" key="1">
    <citation type="submission" date="2023-07" db="EMBL/GenBank/DDBJ databases">
        <title>Structural and functional analysis of rice phyllospheric bacteria for their antimicrobial properties and defense elicitation against blast disease.</title>
        <authorList>
            <person name="Sahu K.P."/>
            <person name="Asharani P."/>
            <person name="Kumar M."/>
            <person name="Reddy B."/>
            <person name="Kumar A."/>
        </authorList>
    </citation>
    <scope>NUCLEOTIDE SEQUENCE [LARGE SCALE GENOMIC DNA]</scope>
    <source>
        <strain evidence="2">OsEp_Plm_30P10</strain>
    </source>
</reference>
<comment type="caution">
    <text evidence="1">The sequence shown here is derived from an EMBL/GenBank/DDBJ whole genome shotgun (WGS) entry which is preliminary data.</text>
</comment>
<organism evidence="1 2">
    <name type="scientific">Pantoea eucrina</name>
    <dbReference type="NCBI Taxonomy" id="472693"/>
    <lineage>
        <taxon>Bacteria</taxon>
        <taxon>Pseudomonadati</taxon>
        <taxon>Pseudomonadota</taxon>
        <taxon>Gammaproteobacteria</taxon>
        <taxon>Enterobacterales</taxon>
        <taxon>Erwiniaceae</taxon>
        <taxon>Pantoea</taxon>
    </lineage>
</organism>
<gene>
    <name evidence="1" type="ORF">N4G40_07925</name>
</gene>
<protein>
    <submittedName>
        <fullName evidence="1">Uncharacterized protein</fullName>
    </submittedName>
</protein>
<keyword evidence="2" id="KW-1185">Reference proteome</keyword>
<name>A0ABU5LEX0_9GAMM</name>
<proteinExistence type="predicted"/>
<dbReference type="Proteomes" id="UP001288620">
    <property type="component" value="Unassembled WGS sequence"/>
</dbReference>
<evidence type="ECO:0000313" key="1">
    <source>
        <dbReference type="EMBL" id="MDZ7278200.1"/>
    </source>
</evidence>
<sequence>MSMKVNKLLMMPFFIILMFISDEVSAKSIKLTDEEVKQQIIDESIATYPGNCACPFNSARNGSSCGRRSAWSKAGGYAPICYKKEVTKAMIAQWRESNMTQ</sequence>
<dbReference type="EMBL" id="JAOBTT010000001">
    <property type="protein sequence ID" value="MDZ7278200.1"/>
    <property type="molecule type" value="Genomic_DNA"/>
</dbReference>
<evidence type="ECO:0000313" key="2">
    <source>
        <dbReference type="Proteomes" id="UP001288620"/>
    </source>
</evidence>
<accession>A0ABU5LEX0</accession>